<dbReference type="Proteomes" id="UP000887578">
    <property type="component" value="Unplaced"/>
</dbReference>
<dbReference type="InterPro" id="IPR052140">
    <property type="entry name" value="Dev_Signal_Hedgehog-like"/>
</dbReference>
<proteinExistence type="predicted"/>
<keyword evidence="6" id="KW-1185">Reference proteome</keyword>
<dbReference type="AlphaFoldDB" id="A0A914QBB1"/>
<dbReference type="PANTHER" id="PTHR46706">
    <property type="entry name" value="PROTEIN QUA-1-RELATED"/>
    <property type="match status" value="1"/>
</dbReference>
<feature type="domain" description="Hint" evidence="5">
    <location>
        <begin position="1"/>
        <end position="109"/>
    </location>
</feature>
<evidence type="ECO:0000313" key="6">
    <source>
        <dbReference type="Proteomes" id="UP000887578"/>
    </source>
</evidence>
<sequence>MEVTTVTGTKRMDELEIGDLVLVPASGNLLKYERVEMFYHREPETTARFVQINTESGKTLTLTSLHLLPFDDCDILNEAHLNIEDIDTFMRQSKFAHKATPGQCVISLTPSGTLSIDRILSINRRVSKGIYSPMTVEGSIIANGILSSCFSQLESHAVQKLAYDALVGIYNAFGYLQDAIVEPTQEIPSMLNYIHQLSRFVLPFSKY</sequence>
<feature type="domain" description="Hint" evidence="4">
    <location>
        <begin position="111"/>
        <end position="155"/>
    </location>
</feature>
<reference evidence="7" key="1">
    <citation type="submission" date="2022-11" db="UniProtKB">
        <authorList>
            <consortium name="WormBaseParasite"/>
        </authorList>
    </citation>
    <scope>IDENTIFICATION</scope>
</reference>
<evidence type="ECO:0000313" key="7">
    <source>
        <dbReference type="WBParaSite" id="PDA_v2.g24458.t1"/>
    </source>
</evidence>
<dbReference type="GO" id="GO:0007267">
    <property type="term" value="P:cell-cell signaling"/>
    <property type="evidence" value="ECO:0007669"/>
    <property type="project" value="InterPro"/>
</dbReference>
<dbReference type="WBParaSite" id="PDA_v2.g24458.t1">
    <property type="protein sequence ID" value="PDA_v2.g24458.t1"/>
    <property type="gene ID" value="PDA_v2.g24458"/>
</dbReference>
<keyword evidence="3" id="KW-0732">Signal</keyword>
<dbReference type="InterPro" id="IPR001657">
    <property type="entry name" value="Hedgehog"/>
</dbReference>
<comment type="subcellular location">
    <subcellularLocation>
        <location evidence="1">Secreted</location>
        <location evidence="1">Extracellular space</location>
    </subcellularLocation>
</comment>
<organism evidence="6 7">
    <name type="scientific">Panagrolaimus davidi</name>
    <dbReference type="NCBI Taxonomy" id="227884"/>
    <lineage>
        <taxon>Eukaryota</taxon>
        <taxon>Metazoa</taxon>
        <taxon>Ecdysozoa</taxon>
        <taxon>Nematoda</taxon>
        <taxon>Chromadorea</taxon>
        <taxon>Rhabditida</taxon>
        <taxon>Tylenchina</taxon>
        <taxon>Panagrolaimomorpha</taxon>
        <taxon>Panagrolaimoidea</taxon>
        <taxon>Panagrolaimidae</taxon>
        <taxon>Panagrolaimus</taxon>
    </lineage>
</organism>
<accession>A0A914QBB1</accession>
<dbReference type="InterPro" id="IPR003586">
    <property type="entry name" value="Hint_dom_C"/>
</dbReference>
<dbReference type="PANTHER" id="PTHR46706:SF12">
    <property type="entry name" value="PROTEIN QUA-1-RELATED"/>
    <property type="match status" value="1"/>
</dbReference>
<dbReference type="CDD" id="cd00081">
    <property type="entry name" value="Hint"/>
    <property type="match status" value="1"/>
</dbReference>
<protein>
    <submittedName>
        <fullName evidence="7">Hedgehog</fullName>
    </submittedName>
</protein>
<dbReference type="Gene3D" id="2.170.16.10">
    <property type="entry name" value="Hedgehog/Intein (Hint) domain"/>
    <property type="match status" value="1"/>
</dbReference>
<evidence type="ECO:0000259" key="5">
    <source>
        <dbReference type="SMART" id="SM00306"/>
    </source>
</evidence>
<dbReference type="InterPro" id="IPR001767">
    <property type="entry name" value="Hedgehog_Hint"/>
</dbReference>
<name>A0A914QBB1_9BILA</name>
<evidence type="ECO:0000259" key="4">
    <source>
        <dbReference type="SMART" id="SM00305"/>
    </source>
</evidence>
<dbReference type="Pfam" id="PF01079">
    <property type="entry name" value="Hint"/>
    <property type="match status" value="1"/>
</dbReference>
<dbReference type="SMART" id="SM00305">
    <property type="entry name" value="HintC"/>
    <property type="match status" value="1"/>
</dbReference>
<dbReference type="PRINTS" id="PR00632">
    <property type="entry name" value="SONICHHOG"/>
</dbReference>
<dbReference type="GO" id="GO:0005576">
    <property type="term" value="C:extracellular region"/>
    <property type="evidence" value="ECO:0007669"/>
    <property type="project" value="UniProtKB-SubCell"/>
</dbReference>
<dbReference type="SMART" id="SM00306">
    <property type="entry name" value="HintN"/>
    <property type="match status" value="1"/>
</dbReference>
<dbReference type="InterPro" id="IPR003587">
    <property type="entry name" value="Hint_dom_N"/>
</dbReference>
<evidence type="ECO:0000256" key="3">
    <source>
        <dbReference type="ARBA" id="ARBA00022729"/>
    </source>
</evidence>
<evidence type="ECO:0000256" key="1">
    <source>
        <dbReference type="ARBA" id="ARBA00004239"/>
    </source>
</evidence>
<dbReference type="InterPro" id="IPR036844">
    <property type="entry name" value="Hint_dom_sf"/>
</dbReference>
<dbReference type="SUPFAM" id="SSF51294">
    <property type="entry name" value="Hedgehog/intein (Hint) domain"/>
    <property type="match status" value="1"/>
</dbReference>
<evidence type="ECO:0000256" key="2">
    <source>
        <dbReference type="ARBA" id="ARBA00022473"/>
    </source>
</evidence>
<keyword evidence="2" id="KW-0217">Developmental protein</keyword>
<dbReference type="GO" id="GO:0016540">
    <property type="term" value="P:protein autoprocessing"/>
    <property type="evidence" value="ECO:0007669"/>
    <property type="project" value="InterPro"/>
</dbReference>